<keyword evidence="13" id="KW-0675">Receptor</keyword>
<dbReference type="Pfam" id="PF07715">
    <property type="entry name" value="Plug"/>
    <property type="match status" value="1"/>
</dbReference>
<keyword evidence="14" id="KW-1185">Reference proteome</keyword>
<feature type="domain" description="TonB-dependent receptor plug" evidence="12">
    <location>
        <begin position="68"/>
        <end position="188"/>
    </location>
</feature>
<comment type="similarity">
    <text evidence="8 9">Belongs to the TonB-dependent receptor family.</text>
</comment>
<dbReference type="GO" id="GO:0009279">
    <property type="term" value="C:cell outer membrane"/>
    <property type="evidence" value="ECO:0007669"/>
    <property type="project" value="UniProtKB-SubCell"/>
</dbReference>
<dbReference type="AlphaFoldDB" id="A0A7H0LEZ0"/>
<dbReference type="RefSeq" id="WP_187760572.1">
    <property type="nucleotide sequence ID" value="NZ_CP061038.1"/>
</dbReference>
<dbReference type="InterPro" id="IPR012910">
    <property type="entry name" value="Plug_dom"/>
</dbReference>
<accession>A0A7H0LEZ0</accession>
<evidence type="ECO:0000259" key="11">
    <source>
        <dbReference type="Pfam" id="PF00593"/>
    </source>
</evidence>
<evidence type="ECO:0000256" key="3">
    <source>
        <dbReference type="ARBA" id="ARBA00022452"/>
    </source>
</evidence>
<keyword evidence="2 8" id="KW-0813">Transport</keyword>
<keyword evidence="6 8" id="KW-0472">Membrane</keyword>
<gene>
    <name evidence="13" type="ORF">H3Z74_15925</name>
</gene>
<feature type="chain" id="PRO_5028822498" evidence="10">
    <location>
        <begin position="30"/>
        <end position="935"/>
    </location>
</feature>
<evidence type="ECO:0000256" key="9">
    <source>
        <dbReference type="RuleBase" id="RU003357"/>
    </source>
</evidence>
<evidence type="ECO:0000256" key="4">
    <source>
        <dbReference type="ARBA" id="ARBA00022692"/>
    </source>
</evidence>
<evidence type="ECO:0000256" key="7">
    <source>
        <dbReference type="ARBA" id="ARBA00023237"/>
    </source>
</evidence>
<keyword evidence="4 8" id="KW-0812">Transmembrane</keyword>
<evidence type="ECO:0000256" key="10">
    <source>
        <dbReference type="SAM" id="SignalP"/>
    </source>
</evidence>
<feature type="signal peptide" evidence="10">
    <location>
        <begin position="1"/>
        <end position="29"/>
    </location>
</feature>
<evidence type="ECO:0000313" key="13">
    <source>
        <dbReference type="EMBL" id="QNQ08243.1"/>
    </source>
</evidence>
<dbReference type="PANTHER" id="PTHR47234">
    <property type="match status" value="1"/>
</dbReference>
<reference evidence="13 14" key="1">
    <citation type="submission" date="2020-09" db="EMBL/GenBank/DDBJ databases">
        <title>Sphingomonas sp., a new species isolated from pork steak.</title>
        <authorList>
            <person name="Heidler von Heilborn D."/>
        </authorList>
    </citation>
    <scope>NUCLEOTIDE SEQUENCE [LARGE SCALE GENOMIC DNA]</scope>
    <source>
        <strain evidence="14">S8-3T</strain>
    </source>
</reference>
<evidence type="ECO:0000256" key="1">
    <source>
        <dbReference type="ARBA" id="ARBA00004571"/>
    </source>
</evidence>
<dbReference type="EMBL" id="CP061038">
    <property type="protein sequence ID" value="QNQ08243.1"/>
    <property type="molecule type" value="Genomic_DNA"/>
</dbReference>
<comment type="subcellular location">
    <subcellularLocation>
        <location evidence="1 8">Cell outer membrane</location>
        <topology evidence="1 8">Multi-pass membrane protein</topology>
    </subcellularLocation>
</comment>
<evidence type="ECO:0000256" key="6">
    <source>
        <dbReference type="ARBA" id="ARBA00023136"/>
    </source>
</evidence>
<feature type="domain" description="TonB-dependent receptor-like beta-barrel" evidence="11">
    <location>
        <begin position="372"/>
        <end position="893"/>
    </location>
</feature>
<name>A0A7H0LEZ0_9SPHN</name>
<sequence>MTMPRNASRIAMLLGSCAGALALTAPARAQDATPAVDQPAAQLADESATADDTATDIVVTGSRIPRSQAEGPAPVTVINADTIRANGYTSVPDILRAVTQNGGETQSQQSFSGASFTPGAQQVDLRGLGPNHTLVLVNGRRIADFPLPFQGRSNFTDISNLPIGLIDQVEVLSGSASAIYGSDAIAGVINFKMKDKVDGTTIDYRYGLTEHGGGMSHRATLTTGWSNDRFNIIGGIEYLNQRPLWAYQRSIQDSTQDSPTNTTARRTFLRYDPIADEYVDPGATTCTALSSLNGGSTYYASRRNYGNFCGSDTSIGYGTVISQREGFNSFGSARYELSEGAKLFVDAQFGISNVALMSDVLSWAFQPASGSSDTTFFNNTLGGLDDWSRQFTPEESGGFRNVMTRNRQKTFSITPGIEGRLDGKWNYELAYNHSEYSAVVKFPQIIASKANDLFLGPQLFIDPQSGYPAFSRDVSRLYTPLTRAEYDSIAAYSVYRPKSWTDNVSATINTTELFRLPAGPVGFAAVAEVGRQGYDLNPDPLALTDYYVGLKDSDGAGKRSHWALGGELRVPVTKFLQLSGAGRYDHFGFAGQSIGKFTYNGGVELRPTSTLLLRAAYGTGFRAPDLHYVFTGPGNTHPSATDYYRCRKFEPGVDIGDCTQADVGIVAQRNGNRQLKPETSKSLNAGIVWAPSRNFDVSVDYFRVSLSNQVEDLRIDGILRDEANCKLGQTTSGTVVDINSPTCVDAIARVKRFAGGVNAGRLDSVSINPINIATEKTSGIDIAVHGRLPTSFGDFSLSLAHTHVFKHDFRQYVGDPIINKLAFDSGYDIPRDKSTASITYAYQGLKFTVEGKRLGKLPNYDEDAYIKASYLFNTTLQYDFTDHFRGSLSVTNVLDAKPVKDPSYSAYPYYDISWFDSVGRSVFLQLTYKLGGKGL</sequence>
<keyword evidence="3 8" id="KW-1134">Transmembrane beta strand</keyword>
<dbReference type="Gene3D" id="2.40.170.20">
    <property type="entry name" value="TonB-dependent receptor, beta-barrel domain"/>
    <property type="match status" value="1"/>
</dbReference>
<keyword evidence="10" id="KW-0732">Signal</keyword>
<dbReference type="KEGG" id="spap:H3Z74_15925"/>
<dbReference type="InterPro" id="IPR037066">
    <property type="entry name" value="Plug_dom_sf"/>
</dbReference>
<dbReference type="Proteomes" id="UP000516148">
    <property type="component" value="Chromosome"/>
</dbReference>
<proteinExistence type="inferred from homology"/>
<dbReference type="Pfam" id="PF00593">
    <property type="entry name" value="TonB_dep_Rec_b-barrel"/>
    <property type="match status" value="1"/>
</dbReference>
<evidence type="ECO:0000256" key="2">
    <source>
        <dbReference type="ARBA" id="ARBA00022448"/>
    </source>
</evidence>
<dbReference type="PROSITE" id="PS52016">
    <property type="entry name" value="TONB_DEPENDENT_REC_3"/>
    <property type="match status" value="1"/>
</dbReference>
<evidence type="ECO:0000259" key="12">
    <source>
        <dbReference type="Pfam" id="PF07715"/>
    </source>
</evidence>
<protein>
    <submittedName>
        <fullName evidence="13">TonB-dependent receptor</fullName>
    </submittedName>
</protein>
<keyword evidence="5 9" id="KW-0798">TonB box</keyword>
<dbReference type="InterPro" id="IPR000531">
    <property type="entry name" value="Beta-barrel_TonB"/>
</dbReference>
<organism evidence="13 14">
    <name type="scientific">Sphingomonas alpina</name>
    <dbReference type="NCBI Taxonomy" id="653931"/>
    <lineage>
        <taxon>Bacteria</taxon>
        <taxon>Pseudomonadati</taxon>
        <taxon>Pseudomonadota</taxon>
        <taxon>Alphaproteobacteria</taxon>
        <taxon>Sphingomonadales</taxon>
        <taxon>Sphingomonadaceae</taxon>
        <taxon>Sphingomonas</taxon>
    </lineage>
</organism>
<evidence type="ECO:0000256" key="5">
    <source>
        <dbReference type="ARBA" id="ARBA00023077"/>
    </source>
</evidence>
<dbReference type="InterPro" id="IPR036942">
    <property type="entry name" value="Beta-barrel_TonB_sf"/>
</dbReference>
<keyword evidence="7 8" id="KW-0998">Cell outer membrane</keyword>
<dbReference type="PANTHER" id="PTHR47234:SF1">
    <property type="entry name" value="TONB-DEPENDENT RECEPTOR"/>
    <property type="match status" value="1"/>
</dbReference>
<evidence type="ECO:0000256" key="8">
    <source>
        <dbReference type="PROSITE-ProRule" id="PRU01360"/>
    </source>
</evidence>
<dbReference type="Gene3D" id="2.170.130.10">
    <property type="entry name" value="TonB-dependent receptor, plug domain"/>
    <property type="match status" value="1"/>
</dbReference>
<dbReference type="InterPro" id="IPR039426">
    <property type="entry name" value="TonB-dep_rcpt-like"/>
</dbReference>
<dbReference type="SUPFAM" id="SSF56935">
    <property type="entry name" value="Porins"/>
    <property type="match status" value="1"/>
</dbReference>
<evidence type="ECO:0000313" key="14">
    <source>
        <dbReference type="Proteomes" id="UP000516148"/>
    </source>
</evidence>